<evidence type="ECO:0000313" key="2">
    <source>
        <dbReference type="EMBL" id="GER48532.1"/>
    </source>
</evidence>
<dbReference type="EMBL" id="BKCP01008292">
    <property type="protein sequence ID" value="GER48532.1"/>
    <property type="molecule type" value="Genomic_DNA"/>
</dbReference>
<evidence type="ECO:0000256" key="1">
    <source>
        <dbReference type="SAM" id="MobiDB-lite"/>
    </source>
</evidence>
<name>A0A5A7QUF1_STRAF</name>
<feature type="region of interest" description="Disordered" evidence="1">
    <location>
        <begin position="1"/>
        <end position="37"/>
    </location>
</feature>
<comment type="caution">
    <text evidence="2">The sequence shown here is derived from an EMBL/GenBank/DDBJ whole genome shotgun (WGS) entry which is preliminary data.</text>
</comment>
<gene>
    <name evidence="2" type="ORF">STAS_25701</name>
</gene>
<feature type="region of interest" description="Disordered" evidence="1">
    <location>
        <begin position="123"/>
        <end position="164"/>
    </location>
</feature>
<evidence type="ECO:0000313" key="3">
    <source>
        <dbReference type="Proteomes" id="UP000325081"/>
    </source>
</evidence>
<dbReference type="AlphaFoldDB" id="A0A5A7QUF1"/>
<feature type="compositionally biased region" description="Low complexity" evidence="1">
    <location>
        <begin position="20"/>
        <end position="37"/>
    </location>
</feature>
<feature type="compositionally biased region" description="Basic residues" evidence="1">
    <location>
        <begin position="123"/>
        <end position="139"/>
    </location>
</feature>
<reference evidence="3" key="1">
    <citation type="journal article" date="2019" name="Curr. Biol.">
        <title>Genome Sequence of Striga asiatica Provides Insight into the Evolution of Plant Parasitism.</title>
        <authorList>
            <person name="Yoshida S."/>
            <person name="Kim S."/>
            <person name="Wafula E.K."/>
            <person name="Tanskanen J."/>
            <person name="Kim Y.M."/>
            <person name="Honaas L."/>
            <person name="Yang Z."/>
            <person name="Spallek T."/>
            <person name="Conn C.E."/>
            <person name="Ichihashi Y."/>
            <person name="Cheong K."/>
            <person name="Cui S."/>
            <person name="Der J.P."/>
            <person name="Gundlach H."/>
            <person name="Jiao Y."/>
            <person name="Hori C."/>
            <person name="Ishida J.K."/>
            <person name="Kasahara H."/>
            <person name="Kiba T."/>
            <person name="Kim M.S."/>
            <person name="Koo N."/>
            <person name="Laohavisit A."/>
            <person name="Lee Y.H."/>
            <person name="Lumba S."/>
            <person name="McCourt P."/>
            <person name="Mortimer J.C."/>
            <person name="Mutuku J.M."/>
            <person name="Nomura T."/>
            <person name="Sasaki-Sekimoto Y."/>
            <person name="Seto Y."/>
            <person name="Wang Y."/>
            <person name="Wakatake T."/>
            <person name="Sakakibara H."/>
            <person name="Demura T."/>
            <person name="Yamaguchi S."/>
            <person name="Yoneyama K."/>
            <person name="Manabe R.I."/>
            <person name="Nelson D.C."/>
            <person name="Schulman A.H."/>
            <person name="Timko M.P."/>
            <person name="dePamphilis C.W."/>
            <person name="Choi D."/>
            <person name="Shirasu K."/>
        </authorList>
    </citation>
    <scope>NUCLEOTIDE SEQUENCE [LARGE SCALE GENOMIC DNA]</scope>
    <source>
        <strain evidence="3">cv. UVA1</strain>
    </source>
</reference>
<sequence length="164" mass="18761">MRHCRSPCWKNPRPRKSADSRPLTLRKSSPSSRKSSITPTFTRYAYDPGTVPMIDWISMLSECLVYLLAFGRFVGDLNLRTEFAPAKGSPASPPRYAFALHLYVLGNTLMVGHLNMLPEKQSPHAHIRVKGKQKRKKGPYLKSEKLRTRQHPHFPCKRGKRPIP</sequence>
<proteinExistence type="predicted"/>
<feature type="compositionally biased region" description="Basic residues" evidence="1">
    <location>
        <begin position="148"/>
        <end position="164"/>
    </location>
</feature>
<protein>
    <submittedName>
        <fullName evidence="2">DNA replication and repair protein RecF</fullName>
    </submittedName>
</protein>
<dbReference type="Proteomes" id="UP000325081">
    <property type="component" value="Unassembled WGS sequence"/>
</dbReference>
<accession>A0A5A7QUF1</accession>
<keyword evidence="3" id="KW-1185">Reference proteome</keyword>
<organism evidence="2 3">
    <name type="scientific">Striga asiatica</name>
    <name type="common">Asiatic witchweed</name>
    <name type="synonym">Buchnera asiatica</name>
    <dbReference type="NCBI Taxonomy" id="4170"/>
    <lineage>
        <taxon>Eukaryota</taxon>
        <taxon>Viridiplantae</taxon>
        <taxon>Streptophyta</taxon>
        <taxon>Embryophyta</taxon>
        <taxon>Tracheophyta</taxon>
        <taxon>Spermatophyta</taxon>
        <taxon>Magnoliopsida</taxon>
        <taxon>eudicotyledons</taxon>
        <taxon>Gunneridae</taxon>
        <taxon>Pentapetalae</taxon>
        <taxon>asterids</taxon>
        <taxon>lamiids</taxon>
        <taxon>Lamiales</taxon>
        <taxon>Orobanchaceae</taxon>
        <taxon>Buchnereae</taxon>
        <taxon>Striga</taxon>
    </lineage>
</organism>